<protein>
    <recommendedName>
        <fullName evidence="2">RNA polymerase sigma-70 region 2 domain-containing protein</fullName>
    </recommendedName>
</protein>
<reference evidence="1" key="1">
    <citation type="submission" date="2019-08" db="EMBL/GenBank/DDBJ databases">
        <authorList>
            <person name="Kucharzyk K."/>
            <person name="Murdoch R.W."/>
            <person name="Higgins S."/>
            <person name="Loffler F."/>
        </authorList>
    </citation>
    <scope>NUCLEOTIDE SEQUENCE</scope>
</reference>
<dbReference type="EMBL" id="VSSQ01063658">
    <property type="protein sequence ID" value="MPN16664.1"/>
    <property type="molecule type" value="Genomic_DNA"/>
</dbReference>
<evidence type="ECO:0008006" key="2">
    <source>
        <dbReference type="Google" id="ProtNLM"/>
    </source>
</evidence>
<comment type="caution">
    <text evidence="1">The sequence shown here is derived from an EMBL/GenBank/DDBJ whole genome shotgun (WGS) entry which is preliminary data.</text>
</comment>
<proteinExistence type="predicted"/>
<sequence>MKYIRESIESILDQNVRQYKILAGFKDDLRQDILIHLNNELPKFNPAKASIQTFARIAIVSGLRMARRRYYKRDNITLMNSLDIMDFENHDDDSTDLPEEDCHAYASHAGNNVELAVLESDVQSVIAGCPSHLRIIAKKMLTGMSIRQLAKEYGENPMTFSRHHIRPLRRIFRENLGKN</sequence>
<evidence type="ECO:0000313" key="1">
    <source>
        <dbReference type="EMBL" id="MPN16664.1"/>
    </source>
</evidence>
<organism evidence="1">
    <name type="scientific">bioreactor metagenome</name>
    <dbReference type="NCBI Taxonomy" id="1076179"/>
    <lineage>
        <taxon>unclassified sequences</taxon>
        <taxon>metagenomes</taxon>
        <taxon>ecological metagenomes</taxon>
    </lineage>
</organism>
<name>A0A645FXP0_9ZZZZ</name>
<accession>A0A645FXP0</accession>
<dbReference type="AlphaFoldDB" id="A0A645FXP0"/>
<gene>
    <name evidence="1" type="ORF">SDC9_164009</name>
</gene>